<protein>
    <submittedName>
        <fullName evidence="1">16947_t:CDS:1</fullName>
    </submittedName>
</protein>
<sequence>HASLNDTNKLRYCVNKIQKEKHLFGQDLLGVVYNFSHNIDNFQDYVQRL</sequence>
<feature type="non-terminal residue" evidence="1">
    <location>
        <position position="49"/>
    </location>
</feature>
<dbReference type="EMBL" id="CAJVQC010104459">
    <property type="protein sequence ID" value="CAG8832703.1"/>
    <property type="molecule type" value="Genomic_DNA"/>
</dbReference>
<feature type="non-terminal residue" evidence="1">
    <location>
        <position position="1"/>
    </location>
</feature>
<reference evidence="1" key="1">
    <citation type="submission" date="2021-06" db="EMBL/GenBank/DDBJ databases">
        <authorList>
            <person name="Kallberg Y."/>
            <person name="Tangrot J."/>
            <person name="Rosling A."/>
        </authorList>
    </citation>
    <scope>NUCLEOTIDE SEQUENCE</scope>
    <source>
        <strain evidence="1">MA461A</strain>
    </source>
</reference>
<evidence type="ECO:0000313" key="2">
    <source>
        <dbReference type="Proteomes" id="UP000789920"/>
    </source>
</evidence>
<keyword evidence="2" id="KW-1185">Reference proteome</keyword>
<comment type="caution">
    <text evidence="1">The sequence shown here is derived from an EMBL/GenBank/DDBJ whole genome shotgun (WGS) entry which is preliminary data.</text>
</comment>
<gene>
    <name evidence="1" type="ORF">RPERSI_LOCUS28553</name>
</gene>
<dbReference type="Proteomes" id="UP000789920">
    <property type="component" value="Unassembled WGS sequence"/>
</dbReference>
<accession>A0ACA9S9N4</accession>
<organism evidence="1 2">
    <name type="scientific">Racocetra persica</name>
    <dbReference type="NCBI Taxonomy" id="160502"/>
    <lineage>
        <taxon>Eukaryota</taxon>
        <taxon>Fungi</taxon>
        <taxon>Fungi incertae sedis</taxon>
        <taxon>Mucoromycota</taxon>
        <taxon>Glomeromycotina</taxon>
        <taxon>Glomeromycetes</taxon>
        <taxon>Diversisporales</taxon>
        <taxon>Gigasporaceae</taxon>
        <taxon>Racocetra</taxon>
    </lineage>
</organism>
<proteinExistence type="predicted"/>
<evidence type="ECO:0000313" key="1">
    <source>
        <dbReference type="EMBL" id="CAG8832703.1"/>
    </source>
</evidence>
<name>A0ACA9S9N4_9GLOM</name>